<keyword evidence="3" id="KW-1185">Reference proteome</keyword>
<evidence type="ECO:0000313" key="3">
    <source>
        <dbReference type="Proteomes" id="UP001295444"/>
    </source>
</evidence>
<reference evidence="2" key="1">
    <citation type="submission" date="2022-03" db="EMBL/GenBank/DDBJ databases">
        <authorList>
            <person name="Alioto T."/>
            <person name="Alioto T."/>
            <person name="Gomez Garrido J."/>
        </authorList>
    </citation>
    <scope>NUCLEOTIDE SEQUENCE</scope>
</reference>
<protein>
    <submittedName>
        <fullName evidence="2">Uncharacterized protein</fullName>
    </submittedName>
</protein>
<name>A0AAD1TF15_PELCU</name>
<sequence>MRGVRRGRSPSPEILQTQTIPPFGPSGVITVHHGTCTSLYTQDLLDGCKREEATTLCIHKMAALHTTKPHADNAASQTRAAGS</sequence>
<feature type="region of interest" description="Disordered" evidence="1">
    <location>
        <begin position="1"/>
        <end position="26"/>
    </location>
</feature>
<evidence type="ECO:0000256" key="1">
    <source>
        <dbReference type="SAM" id="MobiDB-lite"/>
    </source>
</evidence>
<dbReference type="Proteomes" id="UP001295444">
    <property type="component" value="Chromosome 12"/>
</dbReference>
<evidence type="ECO:0000313" key="2">
    <source>
        <dbReference type="EMBL" id="CAH2324859.1"/>
    </source>
</evidence>
<proteinExistence type="predicted"/>
<dbReference type="EMBL" id="OW240923">
    <property type="protein sequence ID" value="CAH2324859.1"/>
    <property type="molecule type" value="Genomic_DNA"/>
</dbReference>
<accession>A0AAD1TF15</accession>
<organism evidence="2 3">
    <name type="scientific">Pelobates cultripes</name>
    <name type="common">Western spadefoot toad</name>
    <dbReference type="NCBI Taxonomy" id="61616"/>
    <lineage>
        <taxon>Eukaryota</taxon>
        <taxon>Metazoa</taxon>
        <taxon>Chordata</taxon>
        <taxon>Craniata</taxon>
        <taxon>Vertebrata</taxon>
        <taxon>Euteleostomi</taxon>
        <taxon>Amphibia</taxon>
        <taxon>Batrachia</taxon>
        <taxon>Anura</taxon>
        <taxon>Pelobatoidea</taxon>
        <taxon>Pelobatidae</taxon>
        <taxon>Pelobates</taxon>
    </lineage>
</organism>
<gene>
    <name evidence="2" type="ORF">PECUL_23A054680</name>
</gene>
<dbReference type="AlphaFoldDB" id="A0AAD1TF15"/>